<dbReference type="InterPro" id="IPR000160">
    <property type="entry name" value="GGDEF_dom"/>
</dbReference>
<dbReference type="Pfam" id="PF00990">
    <property type="entry name" value="GGDEF"/>
    <property type="match status" value="1"/>
</dbReference>
<name>A0ABW4SIW2_9BACL</name>
<dbReference type="SMART" id="SM00267">
    <property type="entry name" value="GGDEF"/>
    <property type="match status" value="1"/>
</dbReference>
<dbReference type="SMART" id="SM00052">
    <property type="entry name" value="EAL"/>
    <property type="match status" value="1"/>
</dbReference>
<dbReference type="PROSITE" id="PS50887">
    <property type="entry name" value="GGDEF"/>
    <property type="match status" value="1"/>
</dbReference>
<dbReference type="InterPro" id="IPR050706">
    <property type="entry name" value="Cyclic-di-GMP_PDE-like"/>
</dbReference>
<dbReference type="PROSITE" id="PS50113">
    <property type="entry name" value="PAC"/>
    <property type="match status" value="1"/>
</dbReference>
<gene>
    <name evidence="5" type="ORF">ACFSFY_15115</name>
</gene>
<dbReference type="InterPro" id="IPR029787">
    <property type="entry name" value="Nucleotide_cyclase"/>
</dbReference>
<dbReference type="PANTHER" id="PTHR33121">
    <property type="entry name" value="CYCLIC DI-GMP PHOSPHODIESTERASE PDEF"/>
    <property type="match status" value="1"/>
</dbReference>
<feature type="domain" description="EAL" evidence="3">
    <location>
        <begin position="475"/>
        <end position="728"/>
    </location>
</feature>
<dbReference type="PROSITE" id="PS50883">
    <property type="entry name" value="EAL"/>
    <property type="match status" value="1"/>
</dbReference>
<dbReference type="InterPro" id="IPR001633">
    <property type="entry name" value="EAL_dom"/>
</dbReference>
<dbReference type="CDD" id="cd01948">
    <property type="entry name" value="EAL"/>
    <property type="match status" value="1"/>
</dbReference>
<accession>A0ABW4SIW2</accession>
<dbReference type="Pfam" id="PF13426">
    <property type="entry name" value="PAS_9"/>
    <property type="match status" value="1"/>
</dbReference>
<dbReference type="InterPro" id="IPR035919">
    <property type="entry name" value="EAL_sf"/>
</dbReference>
<keyword evidence="6" id="KW-1185">Reference proteome</keyword>
<reference evidence="6" key="1">
    <citation type="journal article" date="2019" name="Int. J. Syst. Evol. Microbiol.">
        <title>The Global Catalogue of Microorganisms (GCM) 10K type strain sequencing project: providing services to taxonomists for standard genome sequencing and annotation.</title>
        <authorList>
            <consortium name="The Broad Institute Genomics Platform"/>
            <consortium name="The Broad Institute Genome Sequencing Center for Infectious Disease"/>
            <person name="Wu L."/>
            <person name="Ma J."/>
        </authorList>
    </citation>
    <scope>NUCLEOTIDE SEQUENCE [LARGE SCALE GENOMIC DNA]</scope>
    <source>
        <strain evidence="6">CGMCC 4.7177</strain>
    </source>
</reference>
<dbReference type="PANTHER" id="PTHR33121:SF70">
    <property type="entry name" value="SIGNALING PROTEIN YKOW"/>
    <property type="match status" value="1"/>
</dbReference>
<dbReference type="SUPFAM" id="SSF141868">
    <property type="entry name" value="EAL domain-like"/>
    <property type="match status" value="1"/>
</dbReference>
<dbReference type="NCBIfam" id="TIGR00229">
    <property type="entry name" value="sensory_box"/>
    <property type="match status" value="1"/>
</dbReference>
<evidence type="ECO:0000259" key="1">
    <source>
        <dbReference type="PROSITE" id="PS50112"/>
    </source>
</evidence>
<feature type="domain" description="PAS" evidence="1">
    <location>
        <begin position="39"/>
        <end position="73"/>
    </location>
</feature>
<protein>
    <submittedName>
        <fullName evidence="5">EAL domain-containing protein</fullName>
    </submittedName>
</protein>
<feature type="domain" description="PAC" evidence="2">
    <location>
        <begin position="93"/>
        <end position="145"/>
    </location>
</feature>
<dbReference type="InterPro" id="IPR000014">
    <property type="entry name" value="PAS"/>
</dbReference>
<dbReference type="CDD" id="cd01949">
    <property type="entry name" value="GGDEF"/>
    <property type="match status" value="1"/>
</dbReference>
<dbReference type="EMBL" id="JBHUGI010000034">
    <property type="protein sequence ID" value="MFD1929371.1"/>
    <property type="molecule type" value="Genomic_DNA"/>
</dbReference>
<evidence type="ECO:0000259" key="3">
    <source>
        <dbReference type="PROSITE" id="PS50883"/>
    </source>
</evidence>
<dbReference type="CDD" id="cd00130">
    <property type="entry name" value="PAS"/>
    <property type="match status" value="1"/>
</dbReference>
<dbReference type="Pfam" id="PF00563">
    <property type="entry name" value="EAL"/>
    <property type="match status" value="1"/>
</dbReference>
<dbReference type="SUPFAM" id="SSF55785">
    <property type="entry name" value="PYP-like sensor domain (PAS domain)"/>
    <property type="match status" value="1"/>
</dbReference>
<evidence type="ECO:0000313" key="6">
    <source>
        <dbReference type="Proteomes" id="UP001597218"/>
    </source>
</evidence>
<evidence type="ECO:0000259" key="2">
    <source>
        <dbReference type="PROSITE" id="PS50113"/>
    </source>
</evidence>
<comment type="caution">
    <text evidence="5">The sequence shown here is derived from an EMBL/GenBank/DDBJ whole genome shotgun (WGS) entry which is preliminary data.</text>
</comment>
<dbReference type="SMART" id="SM00086">
    <property type="entry name" value="PAC"/>
    <property type="match status" value="1"/>
</dbReference>
<dbReference type="Gene3D" id="3.30.70.270">
    <property type="match status" value="1"/>
</dbReference>
<dbReference type="Gene3D" id="3.30.450.20">
    <property type="entry name" value="PAS domain"/>
    <property type="match status" value="1"/>
</dbReference>
<dbReference type="InterPro" id="IPR001610">
    <property type="entry name" value="PAC"/>
</dbReference>
<proteinExistence type="predicted"/>
<sequence length="734" mass="83216">MDQSENNRIRTAEKTTLINWLRNFGSRFQLGFVVTDPQEGKDEIVFSNEAFMEMSGYTYKEIKGKNLRFLHGERTNMNVVHEVNRNLKKSIHANAELLLYRKDGTPFWSELVIQPLVNGNGETLLIASYILDITKRKTDESLLDLTKQIFKGINDGEELSVLLQKICTVAESYCSKGSSCSIHLTDEDGVRIANETDPISIKQIQEVIHKVGNEKGYIKDEIICIEDLEAVMGRELEAKDSEKLSFNSSWILSMGNEDASQNDFFTVFRKKTGTPNEFQLEFMHSLVPIIHMAKTYSEQRKQFLLLAYTNPETGLPNNYAFSRKLEAKLKTGEPCFVAVILPGEYSQIVDLYGRAVGDELFIQLSKRIEKVGRGKDNFIGRYSSSSLVVMNDYIDEENGEFYIPELRKIVAKPFMIFNHEMFLTLKIGVAISSDESIKAEELMRRADVAVSEASKMPGTLIRLYENDTNLEMIRDVRMSHELRKAITNEELEVYVQPKVNLENGEITSFEALARWNCSILGQVPPSIFIPVAENTGKIISLEMVILKKVLSWLRERLRSGVKVFQIAINISVDHFYNPGFVSRLLDLVRQYEVPAEYIRIEITESIGLVDYPGAKVIFKHLKEAGFDISIDDFGVGFSSLSYLAQLKVNELKIDRSFVQALDEPETRAVVQTIIQLAKNLGLTTVAEGIEEQRHIDILLSLGCGVGQGFYYYKPMPLHEASLLLDGDQVPPLLE</sequence>
<dbReference type="InterPro" id="IPR043128">
    <property type="entry name" value="Rev_trsase/Diguanyl_cyclase"/>
</dbReference>
<feature type="domain" description="GGDEF" evidence="4">
    <location>
        <begin position="333"/>
        <end position="466"/>
    </location>
</feature>
<dbReference type="PROSITE" id="PS50112">
    <property type="entry name" value="PAS"/>
    <property type="match status" value="1"/>
</dbReference>
<dbReference type="Proteomes" id="UP001597218">
    <property type="component" value="Unassembled WGS sequence"/>
</dbReference>
<dbReference type="RefSeq" id="WP_381539445.1">
    <property type="nucleotide sequence ID" value="NZ_JBHUGI010000034.1"/>
</dbReference>
<dbReference type="SUPFAM" id="SSF55073">
    <property type="entry name" value="Nucleotide cyclase"/>
    <property type="match status" value="1"/>
</dbReference>
<organism evidence="5 6">
    <name type="scientific">Sporosarcina siberiensis</name>
    <dbReference type="NCBI Taxonomy" id="1365606"/>
    <lineage>
        <taxon>Bacteria</taxon>
        <taxon>Bacillati</taxon>
        <taxon>Bacillota</taxon>
        <taxon>Bacilli</taxon>
        <taxon>Bacillales</taxon>
        <taxon>Caryophanaceae</taxon>
        <taxon>Sporosarcina</taxon>
    </lineage>
</organism>
<evidence type="ECO:0000259" key="4">
    <source>
        <dbReference type="PROSITE" id="PS50887"/>
    </source>
</evidence>
<dbReference type="Gene3D" id="3.20.20.450">
    <property type="entry name" value="EAL domain"/>
    <property type="match status" value="1"/>
</dbReference>
<dbReference type="InterPro" id="IPR000700">
    <property type="entry name" value="PAS-assoc_C"/>
</dbReference>
<dbReference type="InterPro" id="IPR035965">
    <property type="entry name" value="PAS-like_dom_sf"/>
</dbReference>
<evidence type="ECO:0000313" key="5">
    <source>
        <dbReference type="EMBL" id="MFD1929371.1"/>
    </source>
</evidence>